<accession>C6HNX0</accession>
<organism evidence="1 2">
    <name type="scientific">Ajellomyces capsulatus (strain H143)</name>
    <name type="common">Darling's disease fungus</name>
    <name type="synonym">Histoplasma capsulatum</name>
    <dbReference type="NCBI Taxonomy" id="544712"/>
    <lineage>
        <taxon>Eukaryota</taxon>
        <taxon>Fungi</taxon>
        <taxon>Dikarya</taxon>
        <taxon>Ascomycota</taxon>
        <taxon>Pezizomycotina</taxon>
        <taxon>Eurotiomycetes</taxon>
        <taxon>Eurotiomycetidae</taxon>
        <taxon>Onygenales</taxon>
        <taxon>Ajellomycetaceae</taxon>
        <taxon>Histoplasma</taxon>
    </lineage>
</organism>
<name>C6HNX0_AJECH</name>
<evidence type="ECO:0000313" key="1">
    <source>
        <dbReference type="EMBL" id="EER38166.1"/>
    </source>
</evidence>
<protein>
    <submittedName>
        <fullName evidence="1">Uncharacterized protein</fullName>
    </submittedName>
</protein>
<evidence type="ECO:0000313" key="2">
    <source>
        <dbReference type="Proteomes" id="UP000002624"/>
    </source>
</evidence>
<reference evidence="2" key="1">
    <citation type="submission" date="2009-05" db="EMBL/GenBank/DDBJ databases">
        <title>The genome sequence of Ajellomyces capsulatus strain H143.</title>
        <authorList>
            <person name="Champion M."/>
            <person name="Cuomo C.A."/>
            <person name="Ma L.-J."/>
            <person name="Henn M.R."/>
            <person name="Sil A."/>
            <person name="Goldman B."/>
            <person name="Young S.K."/>
            <person name="Kodira C.D."/>
            <person name="Zeng Q."/>
            <person name="Koehrsen M."/>
            <person name="Alvarado L."/>
            <person name="Berlin A.M."/>
            <person name="Borenstein D."/>
            <person name="Chen Z."/>
            <person name="Engels R."/>
            <person name="Freedman E."/>
            <person name="Gellesch M."/>
            <person name="Goldberg J."/>
            <person name="Griggs A."/>
            <person name="Gujja S."/>
            <person name="Heiman D.I."/>
            <person name="Hepburn T.A."/>
            <person name="Howarth C."/>
            <person name="Jen D."/>
            <person name="Larson L."/>
            <person name="Lewis B."/>
            <person name="Mehta T."/>
            <person name="Park D."/>
            <person name="Pearson M."/>
            <person name="Roberts A."/>
            <person name="Saif S."/>
            <person name="Shea T.D."/>
            <person name="Shenoy N."/>
            <person name="Sisk P."/>
            <person name="Stolte C."/>
            <person name="Sykes S."/>
            <person name="Walk T."/>
            <person name="White J."/>
            <person name="Yandava C."/>
            <person name="Klein B."/>
            <person name="McEwen J.G."/>
            <person name="Puccia R."/>
            <person name="Goldman G.H."/>
            <person name="Felipe M.S."/>
            <person name="Nino-Vega G."/>
            <person name="San-Blas G."/>
            <person name="Taylor J.W."/>
            <person name="Mendoza L."/>
            <person name="Galagan J.E."/>
            <person name="Nusbaum C."/>
            <person name="Birren B.W."/>
        </authorList>
    </citation>
    <scope>NUCLEOTIDE SEQUENCE [LARGE SCALE GENOMIC DNA]</scope>
    <source>
        <strain evidence="2">H143</strain>
    </source>
</reference>
<dbReference type="Proteomes" id="UP000002624">
    <property type="component" value="Unassembled WGS sequence"/>
</dbReference>
<gene>
    <name evidence="1" type="ORF">HCDG_07901</name>
</gene>
<dbReference type="VEuPathDB" id="FungiDB:HCDG_07901"/>
<dbReference type="AlphaFoldDB" id="C6HNX0"/>
<dbReference type="EMBL" id="GG692432">
    <property type="protein sequence ID" value="EER38166.1"/>
    <property type="molecule type" value="Genomic_DNA"/>
</dbReference>
<dbReference type="HOGENOM" id="CLU_2249327_0_0_1"/>
<sequence>MSFSFCFTFRSWPGLVKVEEYPRPSNRLGVRRISGRMKKNDNCARYKAKEQACICINWAFRKLRPPQSLSPHICSNLPMMERVSVQGKAEKKATTENITGLPYI</sequence>
<proteinExistence type="predicted"/>